<proteinExistence type="predicted"/>
<evidence type="ECO:0000313" key="2">
    <source>
        <dbReference type="EMBL" id="MBW0474573.1"/>
    </source>
</evidence>
<dbReference type="OrthoDB" id="1224738at2759"/>
<accession>A0A9Q3C098</accession>
<dbReference type="AlphaFoldDB" id="A0A9Q3C098"/>
<reference evidence="2" key="1">
    <citation type="submission" date="2021-03" db="EMBL/GenBank/DDBJ databases">
        <title>Draft genome sequence of rust myrtle Austropuccinia psidii MF-1, a brazilian biotype.</title>
        <authorList>
            <person name="Quecine M.C."/>
            <person name="Pachon D.M.R."/>
            <person name="Bonatelli M.L."/>
            <person name="Correr F.H."/>
            <person name="Franceschini L.M."/>
            <person name="Leite T.F."/>
            <person name="Margarido G.R.A."/>
            <person name="Almeida C.A."/>
            <person name="Ferrarezi J.A."/>
            <person name="Labate C.A."/>
        </authorList>
    </citation>
    <scope>NUCLEOTIDE SEQUENCE</scope>
    <source>
        <strain evidence="2">MF-1</strain>
    </source>
</reference>
<evidence type="ECO:0000256" key="1">
    <source>
        <dbReference type="SAM" id="MobiDB-lite"/>
    </source>
</evidence>
<sequence>MFNGRYNSGYKEGHRADQILEGRTGNVKISHHVQFFPDIFPHRLDHILETNNSPLSNLEPSSPVISSPKATPLEVETRVPEAVGNEISSEEEISTTK</sequence>
<evidence type="ECO:0000313" key="3">
    <source>
        <dbReference type="Proteomes" id="UP000765509"/>
    </source>
</evidence>
<feature type="region of interest" description="Disordered" evidence="1">
    <location>
        <begin position="54"/>
        <end position="97"/>
    </location>
</feature>
<protein>
    <submittedName>
        <fullName evidence="2">Uncharacterized protein</fullName>
    </submittedName>
</protein>
<gene>
    <name evidence="2" type="ORF">O181_014288</name>
</gene>
<keyword evidence="3" id="KW-1185">Reference proteome</keyword>
<dbReference type="Proteomes" id="UP000765509">
    <property type="component" value="Unassembled WGS sequence"/>
</dbReference>
<organism evidence="2 3">
    <name type="scientific">Austropuccinia psidii MF-1</name>
    <dbReference type="NCBI Taxonomy" id="1389203"/>
    <lineage>
        <taxon>Eukaryota</taxon>
        <taxon>Fungi</taxon>
        <taxon>Dikarya</taxon>
        <taxon>Basidiomycota</taxon>
        <taxon>Pucciniomycotina</taxon>
        <taxon>Pucciniomycetes</taxon>
        <taxon>Pucciniales</taxon>
        <taxon>Sphaerophragmiaceae</taxon>
        <taxon>Austropuccinia</taxon>
    </lineage>
</organism>
<feature type="compositionally biased region" description="Low complexity" evidence="1">
    <location>
        <begin position="54"/>
        <end position="63"/>
    </location>
</feature>
<feature type="compositionally biased region" description="Acidic residues" evidence="1">
    <location>
        <begin position="88"/>
        <end position="97"/>
    </location>
</feature>
<name>A0A9Q3C098_9BASI</name>
<dbReference type="EMBL" id="AVOT02003784">
    <property type="protein sequence ID" value="MBW0474573.1"/>
    <property type="molecule type" value="Genomic_DNA"/>
</dbReference>
<comment type="caution">
    <text evidence="2">The sequence shown here is derived from an EMBL/GenBank/DDBJ whole genome shotgun (WGS) entry which is preliminary data.</text>
</comment>